<organism evidence="2 3">
    <name type="scientific">Striga asiatica</name>
    <name type="common">Asiatic witchweed</name>
    <name type="synonym">Buchnera asiatica</name>
    <dbReference type="NCBI Taxonomy" id="4170"/>
    <lineage>
        <taxon>Eukaryota</taxon>
        <taxon>Viridiplantae</taxon>
        <taxon>Streptophyta</taxon>
        <taxon>Embryophyta</taxon>
        <taxon>Tracheophyta</taxon>
        <taxon>Spermatophyta</taxon>
        <taxon>Magnoliopsida</taxon>
        <taxon>eudicotyledons</taxon>
        <taxon>Gunneridae</taxon>
        <taxon>Pentapetalae</taxon>
        <taxon>asterids</taxon>
        <taxon>lamiids</taxon>
        <taxon>Lamiales</taxon>
        <taxon>Orobanchaceae</taxon>
        <taxon>Buchnereae</taxon>
        <taxon>Striga</taxon>
    </lineage>
</organism>
<gene>
    <name evidence="2" type="ORF">STAS_19465</name>
</gene>
<evidence type="ECO:0000313" key="2">
    <source>
        <dbReference type="EMBL" id="GER42663.1"/>
    </source>
</evidence>
<reference evidence="3" key="1">
    <citation type="journal article" date="2019" name="Curr. Biol.">
        <title>Genome Sequence of Striga asiatica Provides Insight into the Evolution of Plant Parasitism.</title>
        <authorList>
            <person name="Yoshida S."/>
            <person name="Kim S."/>
            <person name="Wafula E.K."/>
            <person name="Tanskanen J."/>
            <person name="Kim Y.M."/>
            <person name="Honaas L."/>
            <person name="Yang Z."/>
            <person name="Spallek T."/>
            <person name="Conn C.E."/>
            <person name="Ichihashi Y."/>
            <person name="Cheong K."/>
            <person name="Cui S."/>
            <person name="Der J.P."/>
            <person name="Gundlach H."/>
            <person name="Jiao Y."/>
            <person name="Hori C."/>
            <person name="Ishida J.K."/>
            <person name="Kasahara H."/>
            <person name="Kiba T."/>
            <person name="Kim M.S."/>
            <person name="Koo N."/>
            <person name="Laohavisit A."/>
            <person name="Lee Y.H."/>
            <person name="Lumba S."/>
            <person name="McCourt P."/>
            <person name="Mortimer J.C."/>
            <person name="Mutuku J.M."/>
            <person name="Nomura T."/>
            <person name="Sasaki-Sekimoto Y."/>
            <person name="Seto Y."/>
            <person name="Wang Y."/>
            <person name="Wakatake T."/>
            <person name="Sakakibara H."/>
            <person name="Demura T."/>
            <person name="Yamaguchi S."/>
            <person name="Yoneyama K."/>
            <person name="Manabe R.I."/>
            <person name="Nelson D.C."/>
            <person name="Schulman A.H."/>
            <person name="Timko M.P."/>
            <person name="dePamphilis C.W."/>
            <person name="Choi D."/>
            <person name="Shirasu K."/>
        </authorList>
    </citation>
    <scope>NUCLEOTIDE SEQUENCE [LARGE SCALE GENOMIC DNA]</scope>
    <source>
        <strain evidence="3">cv. UVA1</strain>
    </source>
</reference>
<dbReference type="EMBL" id="BKCP01006404">
    <property type="protein sequence ID" value="GER42663.1"/>
    <property type="molecule type" value="Genomic_DNA"/>
</dbReference>
<protein>
    <submittedName>
        <fullName evidence="2">Isocitrate dehydrogenase 1</fullName>
    </submittedName>
</protein>
<feature type="compositionally biased region" description="Low complexity" evidence="1">
    <location>
        <begin position="38"/>
        <end position="54"/>
    </location>
</feature>
<sequence>STTSILAASTTKSFPAHCLLSTVGAPLSGPFDHTTCRSSLSPSSPTNLPGTNSSARSKIRGSRVANGWNPYSISPSLTSYAASCDSTTRSRRARPYCDGTGGSIRSASYTTDFTSGIPSMAAIVTGPGPGPTADRTSSARRAWTPAPARPIHFIMLGNRIFIPPKELKHVVKTKLWQASSRPIPSFSACSRTAVEFWREGERVKEAVLNQTREAQNQKGVEVEQHPLAHQLRPVRPEDAHARALEELRVAGAELRHHVLPAVGEEEEDELLQLGVVGLGGVEEGDGAVAAGELRRGHVGAGEEIPLLDLVGVEECREAFTVEQNDDVGVEGDEGSRRHVCAEDGGVVFFYSGFEEFFPALVVEEILPGPMMGRPQSPGILRRGSLEEFGGGSGGGAVLCDFSDRAAVVIGRVLSPMKDFEGRCNFEGDVREENLRCRDDGEDDEAAIVVVLMMKRIGGWV</sequence>
<evidence type="ECO:0000313" key="3">
    <source>
        <dbReference type="Proteomes" id="UP000325081"/>
    </source>
</evidence>
<feature type="non-terminal residue" evidence="2">
    <location>
        <position position="460"/>
    </location>
</feature>
<name>A0A5A7QBM0_STRAF</name>
<proteinExistence type="predicted"/>
<feature type="region of interest" description="Disordered" evidence="1">
    <location>
        <begin position="34"/>
        <end position="61"/>
    </location>
</feature>
<keyword evidence="3" id="KW-1185">Reference proteome</keyword>
<dbReference type="Proteomes" id="UP000325081">
    <property type="component" value="Unassembled WGS sequence"/>
</dbReference>
<dbReference type="OrthoDB" id="10555774at2759"/>
<dbReference type="AlphaFoldDB" id="A0A5A7QBM0"/>
<accession>A0A5A7QBM0</accession>
<feature type="non-terminal residue" evidence="2">
    <location>
        <position position="1"/>
    </location>
</feature>
<comment type="caution">
    <text evidence="2">The sequence shown here is derived from an EMBL/GenBank/DDBJ whole genome shotgun (WGS) entry which is preliminary data.</text>
</comment>
<evidence type="ECO:0000256" key="1">
    <source>
        <dbReference type="SAM" id="MobiDB-lite"/>
    </source>
</evidence>